<gene>
    <name evidence="1" type="ORF">J41TS4_20670</name>
</gene>
<keyword evidence="2" id="KW-1185">Reference proteome</keyword>
<sequence>MFFADEQHKANFQRIAAKFPEVKKARDYCAACYIGAYPEIYKCFSLEKQKHGPFDWYFDYMDDPADFVKRRDRWKTTGDTAPLTGQTRRLVELGLNLWNGHDFNLSDGLNTWDRELYLVALQAIDLRRSSPILSLAQ</sequence>
<evidence type="ECO:0000313" key="2">
    <source>
        <dbReference type="Proteomes" id="UP000678895"/>
    </source>
</evidence>
<proteinExistence type="predicted"/>
<evidence type="ECO:0000313" key="1">
    <source>
        <dbReference type="EMBL" id="GIO42309.1"/>
    </source>
</evidence>
<dbReference type="AlphaFoldDB" id="A0A920CM37"/>
<comment type="caution">
    <text evidence="1">The sequence shown here is derived from an EMBL/GenBank/DDBJ whole genome shotgun (WGS) entry which is preliminary data.</text>
</comment>
<name>A0A920CM37_9BACL</name>
<dbReference type="Proteomes" id="UP000678895">
    <property type="component" value="Unassembled WGS sequence"/>
</dbReference>
<accession>A0A920CM37</accession>
<dbReference type="RefSeq" id="WP_301627071.1">
    <property type="nucleotide sequence ID" value="NZ_BORS01000006.1"/>
</dbReference>
<dbReference type="EMBL" id="BORS01000006">
    <property type="protein sequence ID" value="GIO42309.1"/>
    <property type="molecule type" value="Genomic_DNA"/>
</dbReference>
<protein>
    <submittedName>
        <fullName evidence="1">Uncharacterized protein</fullName>
    </submittedName>
</protein>
<organism evidence="1 2">
    <name type="scientific">Paenibacillus apis</name>
    <dbReference type="NCBI Taxonomy" id="1792174"/>
    <lineage>
        <taxon>Bacteria</taxon>
        <taxon>Bacillati</taxon>
        <taxon>Bacillota</taxon>
        <taxon>Bacilli</taxon>
        <taxon>Bacillales</taxon>
        <taxon>Paenibacillaceae</taxon>
        <taxon>Paenibacillus</taxon>
    </lineage>
</organism>
<reference evidence="1" key="1">
    <citation type="submission" date="2021-03" db="EMBL/GenBank/DDBJ databases">
        <title>Antimicrobial resistance genes in bacteria isolated from Japanese honey, and their potential for conferring macrolide and lincosamide resistance in the American foulbrood pathogen Paenibacillus larvae.</title>
        <authorList>
            <person name="Okamoto M."/>
            <person name="Kumagai M."/>
            <person name="Kanamori H."/>
            <person name="Takamatsu D."/>
        </authorList>
    </citation>
    <scope>NUCLEOTIDE SEQUENCE</scope>
    <source>
        <strain evidence="1">J41TS4</strain>
    </source>
</reference>